<sequence>MNQMVHPFFCIKLMINLNLIFTINKRFSENDYDLQSNNCQIIWYLINFSCSFANAVRKIK</sequence>
<keyword evidence="2" id="KW-1185">Reference proteome</keyword>
<evidence type="ECO:0000313" key="2">
    <source>
        <dbReference type="Proteomes" id="UP000295313"/>
    </source>
</evidence>
<protein>
    <submittedName>
        <fullName evidence="1">Uncharacterized protein</fullName>
    </submittedName>
</protein>
<proteinExistence type="predicted"/>
<gene>
    <name evidence="1" type="ORF">B0I22_0669</name>
</gene>
<organism evidence="1 2">
    <name type="scientific">Epilithonimonas xixisoli</name>
    <dbReference type="NCBI Taxonomy" id="1476462"/>
    <lineage>
        <taxon>Bacteria</taxon>
        <taxon>Pseudomonadati</taxon>
        <taxon>Bacteroidota</taxon>
        <taxon>Flavobacteriia</taxon>
        <taxon>Flavobacteriales</taxon>
        <taxon>Weeksellaceae</taxon>
        <taxon>Chryseobacterium group</taxon>
        <taxon>Epilithonimonas</taxon>
    </lineage>
</organism>
<name>A0A4R8I969_9FLAO</name>
<comment type="caution">
    <text evidence="1">The sequence shown here is derived from an EMBL/GenBank/DDBJ whole genome shotgun (WGS) entry which is preliminary data.</text>
</comment>
<dbReference type="AlphaFoldDB" id="A0A4R8I969"/>
<dbReference type="EMBL" id="SOEO01000001">
    <property type="protein sequence ID" value="TDX86537.1"/>
    <property type="molecule type" value="Genomic_DNA"/>
</dbReference>
<reference evidence="1 2" key="1">
    <citation type="submission" date="2019-03" db="EMBL/GenBank/DDBJ databases">
        <title>Genomic Encyclopedia of Type Strains, Phase III (KMG-III): the genomes of soil and plant-associated and newly described type strains.</title>
        <authorList>
            <person name="Whitman W."/>
        </authorList>
    </citation>
    <scope>NUCLEOTIDE SEQUENCE [LARGE SCALE GENOMIC DNA]</scope>
    <source>
        <strain evidence="1 2">CGMCC 1.12802</strain>
    </source>
</reference>
<accession>A0A4R8I969</accession>
<dbReference type="Proteomes" id="UP000295313">
    <property type="component" value="Unassembled WGS sequence"/>
</dbReference>
<evidence type="ECO:0000313" key="1">
    <source>
        <dbReference type="EMBL" id="TDX86537.1"/>
    </source>
</evidence>